<keyword evidence="5 12" id="KW-1134">Transmembrane beta strand</keyword>
<dbReference type="SUPFAM" id="SSF56935">
    <property type="entry name" value="Porins"/>
    <property type="match status" value="1"/>
</dbReference>
<feature type="chain" id="PRO_5016481587" description="Porin" evidence="12">
    <location>
        <begin position="23"/>
        <end position="401"/>
    </location>
</feature>
<evidence type="ECO:0000313" key="14">
    <source>
        <dbReference type="Proteomes" id="UP000252893"/>
    </source>
</evidence>
<comment type="caution">
    <text evidence="13">The sequence shown here is derived from an EMBL/GenBank/DDBJ whole genome shotgun (WGS) entry which is preliminary data.</text>
</comment>
<dbReference type="EMBL" id="QNRH01000001">
    <property type="protein sequence ID" value="RBO98756.1"/>
    <property type="molecule type" value="Genomic_DNA"/>
</dbReference>
<reference evidence="13 14" key="1">
    <citation type="submission" date="2018-06" db="EMBL/GenBank/DDBJ databases">
        <title>Genomic Encyclopedia of Type Strains, Phase IV (KMG-IV): sequencing the most valuable type-strain genomes for metagenomic binning, comparative biology and taxonomic classification.</title>
        <authorList>
            <person name="Goeker M."/>
        </authorList>
    </citation>
    <scope>NUCLEOTIDE SEQUENCE [LARGE SCALE GENOMIC DNA]</scope>
    <source>
        <strain evidence="13 14">DSM 25619</strain>
    </source>
</reference>
<keyword evidence="6 12" id="KW-0812">Transmembrane</keyword>
<dbReference type="Proteomes" id="UP000252893">
    <property type="component" value="Unassembled WGS sequence"/>
</dbReference>
<comment type="subcellular location">
    <subcellularLocation>
        <location evidence="2 12">Cell outer membrane</location>
        <topology evidence="2 12">Multi-pass membrane protein</topology>
    </subcellularLocation>
</comment>
<gene>
    <name evidence="13" type="ORF">DFR47_101356</name>
</gene>
<keyword evidence="4 12" id="KW-0813">Transport</keyword>
<accession>A0A366E8Q8</accession>
<evidence type="ECO:0000256" key="8">
    <source>
        <dbReference type="ARBA" id="ARBA00023065"/>
    </source>
</evidence>
<proteinExistence type="inferred from homology"/>
<dbReference type="OrthoDB" id="7801681at2"/>
<sequence>MNIKSLLLGSAAALVAVSGAQAADAIVAPEPEAVEYVRVCDAYGAGYFYIPGTETCLRIGGYVRADIKGGDNVYARANDRAVRDAVANKDFIGDLTNKKRDTYNFMSRFALRFTTASETELGTLKTYADLRFQYENGKDAGSSGSLRYGYIQLGGLRVGLDESAFVTFPGYYGDVMNDDVILGGGYRTNAISYTFTGGNGFSAMIALEQGGTGDADAGATYVGFDNKDFKTKGVKIDDYTPHIVGGLKFEQAWGSIVGVAAYDAQNEEWAGKVRLDVNVTEQFSVWVQGGYKSNNDHYAYAYTVDGVQRGVRIVDSFYGTWGGDWAVWGGAKFKATDKATFNVQLAYEDAKTFAATANVAYQLVPGFTITPEVSYTKWSDNKSVLKGDDAWQGMIRFQRSF</sequence>
<keyword evidence="9 12" id="KW-0626">Porin</keyword>
<dbReference type="InterPro" id="IPR003684">
    <property type="entry name" value="Porin_alphabac"/>
</dbReference>
<evidence type="ECO:0000256" key="6">
    <source>
        <dbReference type="ARBA" id="ARBA00022692"/>
    </source>
</evidence>
<dbReference type="GO" id="GO:0046930">
    <property type="term" value="C:pore complex"/>
    <property type="evidence" value="ECO:0007669"/>
    <property type="project" value="UniProtKB-KW"/>
</dbReference>
<evidence type="ECO:0000256" key="7">
    <source>
        <dbReference type="ARBA" id="ARBA00022729"/>
    </source>
</evidence>
<keyword evidence="11 12" id="KW-0998">Cell outer membrane</keyword>
<keyword evidence="7 12" id="KW-0732">Signal</keyword>
<comment type="similarity">
    <text evidence="3 12">Belongs to the alphaproteobacteria porin family.</text>
</comment>
<evidence type="ECO:0000256" key="2">
    <source>
        <dbReference type="ARBA" id="ARBA00004571"/>
    </source>
</evidence>
<dbReference type="GO" id="GO:0006811">
    <property type="term" value="P:monoatomic ion transport"/>
    <property type="evidence" value="ECO:0007669"/>
    <property type="project" value="UniProtKB-KW"/>
</dbReference>
<dbReference type="Pfam" id="PF02530">
    <property type="entry name" value="Porin_2"/>
    <property type="match status" value="1"/>
</dbReference>
<evidence type="ECO:0000256" key="4">
    <source>
        <dbReference type="ARBA" id="ARBA00022448"/>
    </source>
</evidence>
<organism evidence="13 14">
    <name type="scientific">Pseudochrobactrum asaccharolyticum</name>
    <dbReference type="NCBI Taxonomy" id="354351"/>
    <lineage>
        <taxon>Bacteria</taxon>
        <taxon>Pseudomonadati</taxon>
        <taxon>Pseudomonadota</taxon>
        <taxon>Alphaproteobacteria</taxon>
        <taxon>Hyphomicrobiales</taxon>
        <taxon>Brucellaceae</taxon>
        <taxon>Pseudochrobactrum</taxon>
    </lineage>
</organism>
<evidence type="ECO:0000256" key="9">
    <source>
        <dbReference type="ARBA" id="ARBA00023114"/>
    </source>
</evidence>
<evidence type="ECO:0000256" key="5">
    <source>
        <dbReference type="ARBA" id="ARBA00022452"/>
    </source>
</evidence>
<dbReference type="GO" id="GO:0015288">
    <property type="term" value="F:porin activity"/>
    <property type="evidence" value="ECO:0007669"/>
    <property type="project" value="UniProtKB-KW"/>
</dbReference>
<comment type="domain">
    <text evidence="12">Consists of 16-stranded beta-barrel sheets, with large surface-exposed loops, that form a transmembrane pore at the center of each barrel. The pore is partially ocluded by a peptide loop that folds into the pore lumen.</text>
</comment>
<evidence type="ECO:0000256" key="11">
    <source>
        <dbReference type="ARBA" id="ARBA00023237"/>
    </source>
</evidence>
<keyword evidence="14" id="KW-1185">Reference proteome</keyword>
<protein>
    <recommendedName>
        <fullName evidence="12">Porin</fullName>
    </recommendedName>
</protein>
<keyword evidence="8 12" id="KW-0406">Ion transport</keyword>
<dbReference type="GO" id="GO:0009279">
    <property type="term" value="C:cell outer membrane"/>
    <property type="evidence" value="ECO:0007669"/>
    <property type="project" value="UniProtKB-SubCell"/>
</dbReference>
<dbReference type="RefSeq" id="WP_113942683.1">
    <property type="nucleotide sequence ID" value="NZ_JBHEEG010000003.1"/>
</dbReference>
<name>A0A366E8Q8_9HYPH</name>
<feature type="signal peptide" evidence="12">
    <location>
        <begin position="1"/>
        <end position="22"/>
    </location>
</feature>
<keyword evidence="10 12" id="KW-0472">Membrane</keyword>
<evidence type="ECO:0000256" key="10">
    <source>
        <dbReference type="ARBA" id="ARBA00023136"/>
    </source>
</evidence>
<dbReference type="AlphaFoldDB" id="A0A366E8Q8"/>
<evidence type="ECO:0000256" key="12">
    <source>
        <dbReference type="RuleBase" id="RU364005"/>
    </source>
</evidence>
<comment type="function">
    <text evidence="1 12">Forms passive diffusion pores that allow small molecular weight hydrophilic materials across the outer membrane.</text>
</comment>
<evidence type="ECO:0000256" key="1">
    <source>
        <dbReference type="ARBA" id="ARBA00003101"/>
    </source>
</evidence>
<evidence type="ECO:0000256" key="3">
    <source>
        <dbReference type="ARBA" id="ARBA00009521"/>
    </source>
</evidence>
<evidence type="ECO:0000313" key="13">
    <source>
        <dbReference type="EMBL" id="RBO98756.1"/>
    </source>
</evidence>